<dbReference type="PANTHER" id="PTHR31069:SF32">
    <property type="entry name" value="ARGININE METABOLISM REGULATION PROTEIN II"/>
    <property type="match status" value="1"/>
</dbReference>
<evidence type="ECO:0000256" key="1">
    <source>
        <dbReference type="ARBA" id="ARBA00023015"/>
    </source>
</evidence>
<accession>G3AGM9</accession>
<dbReference type="GO" id="GO:0003677">
    <property type="term" value="F:DNA binding"/>
    <property type="evidence" value="ECO:0007669"/>
    <property type="project" value="UniProtKB-KW"/>
</dbReference>
<dbReference type="Pfam" id="PF00172">
    <property type="entry name" value="Zn_clus"/>
    <property type="match status" value="1"/>
</dbReference>
<dbReference type="CDD" id="cd00067">
    <property type="entry name" value="GAL4"/>
    <property type="match status" value="1"/>
</dbReference>
<dbReference type="STRING" id="619300.G3AGM9"/>
<dbReference type="PROSITE" id="PS00463">
    <property type="entry name" value="ZN2_CY6_FUNGAL_1"/>
    <property type="match status" value="1"/>
</dbReference>
<evidence type="ECO:0000313" key="8">
    <source>
        <dbReference type="Proteomes" id="UP000000709"/>
    </source>
</evidence>
<dbReference type="RefSeq" id="XP_007372780.1">
    <property type="nucleotide sequence ID" value="XM_007372718.1"/>
</dbReference>
<keyword evidence="5" id="KW-0175">Coiled coil</keyword>
<dbReference type="SMART" id="SM00066">
    <property type="entry name" value="GAL4"/>
    <property type="match status" value="1"/>
</dbReference>
<evidence type="ECO:0000313" key="7">
    <source>
        <dbReference type="EMBL" id="EGW35368.1"/>
    </source>
</evidence>
<keyword evidence="4" id="KW-0539">Nucleus</keyword>
<keyword evidence="8" id="KW-1185">Reference proteome</keyword>
<dbReference type="GeneID" id="18875281"/>
<dbReference type="InterPro" id="IPR001138">
    <property type="entry name" value="Zn2Cys6_DnaBD"/>
</dbReference>
<feature type="coiled-coil region" evidence="5">
    <location>
        <begin position="483"/>
        <end position="517"/>
    </location>
</feature>
<keyword evidence="1" id="KW-0805">Transcription regulation</keyword>
<dbReference type="eggNOG" id="ENOG502QQBG">
    <property type="taxonomic scope" value="Eukaryota"/>
</dbReference>
<evidence type="ECO:0000256" key="5">
    <source>
        <dbReference type="SAM" id="Coils"/>
    </source>
</evidence>
<dbReference type="GO" id="GO:0000981">
    <property type="term" value="F:DNA-binding transcription factor activity, RNA polymerase II-specific"/>
    <property type="evidence" value="ECO:0007669"/>
    <property type="project" value="InterPro"/>
</dbReference>
<dbReference type="OrthoDB" id="3477330at2759"/>
<dbReference type="HOGENOM" id="CLU_009030_1_0_1"/>
<dbReference type="Pfam" id="PF11951">
    <property type="entry name" value="Fungal_trans_2"/>
    <property type="match status" value="1"/>
</dbReference>
<evidence type="ECO:0000256" key="2">
    <source>
        <dbReference type="ARBA" id="ARBA00023125"/>
    </source>
</evidence>
<dbReference type="PANTHER" id="PTHR31069">
    <property type="entry name" value="OLEATE-ACTIVATED TRANSCRIPTION FACTOR 1-RELATED"/>
    <property type="match status" value="1"/>
</dbReference>
<evidence type="ECO:0000256" key="4">
    <source>
        <dbReference type="ARBA" id="ARBA00023242"/>
    </source>
</evidence>
<dbReference type="InterPro" id="IPR050675">
    <property type="entry name" value="OAF3"/>
</dbReference>
<reference evidence="7 8" key="1">
    <citation type="journal article" date="2011" name="Proc. Natl. Acad. Sci. U.S.A.">
        <title>Comparative genomics of xylose-fermenting fungi for enhanced biofuel production.</title>
        <authorList>
            <person name="Wohlbach D.J."/>
            <person name="Kuo A."/>
            <person name="Sato T.K."/>
            <person name="Potts K.M."/>
            <person name="Salamov A.A."/>
            <person name="LaButti K.M."/>
            <person name="Sun H."/>
            <person name="Clum A."/>
            <person name="Pangilinan J.L."/>
            <person name="Lindquist E.A."/>
            <person name="Lucas S."/>
            <person name="Lapidus A."/>
            <person name="Jin M."/>
            <person name="Gunawan C."/>
            <person name="Balan V."/>
            <person name="Dale B.E."/>
            <person name="Jeffries T.W."/>
            <person name="Zinkel R."/>
            <person name="Barry K.W."/>
            <person name="Grigoriev I.V."/>
            <person name="Gasch A.P."/>
        </authorList>
    </citation>
    <scope>NUCLEOTIDE SEQUENCE [LARGE SCALE GENOMIC DNA]</scope>
    <source>
        <strain evidence="8">NRRL Y-27907 / 11-Y1</strain>
    </source>
</reference>
<dbReference type="OMA" id="NFPKICA"/>
<feature type="domain" description="Zn(2)-C6 fungal-type" evidence="6">
    <location>
        <begin position="11"/>
        <end position="39"/>
    </location>
</feature>
<evidence type="ECO:0000259" key="6">
    <source>
        <dbReference type="PROSITE" id="PS50048"/>
    </source>
</evidence>
<dbReference type="Gene3D" id="4.10.240.10">
    <property type="entry name" value="Zn(2)-C6 fungal-type DNA-binding domain"/>
    <property type="match status" value="1"/>
</dbReference>
<dbReference type="PROSITE" id="PS50048">
    <property type="entry name" value="ZN2_CY6_FUNGAL_2"/>
    <property type="match status" value="1"/>
</dbReference>
<proteinExistence type="predicted"/>
<dbReference type="Proteomes" id="UP000000709">
    <property type="component" value="Unassembled WGS sequence"/>
</dbReference>
<name>G3AGM9_SPAPN</name>
<dbReference type="EMBL" id="GL996499">
    <property type="protein sequence ID" value="EGW35368.1"/>
    <property type="molecule type" value="Genomic_DNA"/>
</dbReference>
<dbReference type="InterPro" id="IPR036864">
    <property type="entry name" value="Zn2-C6_fun-type_DNA-bd_sf"/>
</dbReference>
<dbReference type="GO" id="GO:0008270">
    <property type="term" value="F:zinc ion binding"/>
    <property type="evidence" value="ECO:0007669"/>
    <property type="project" value="InterPro"/>
</dbReference>
<dbReference type="SUPFAM" id="SSF57701">
    <property type="entry name" value="Zn2/Cys6 DNA-binding domain"/>
    <property type="match status" value="1"/>
</dbReference>
<evidence type="ECO:0000256" key="3">
    <source>
        <dbReference type="ARBA" id="ARBA00023163"/>
    </source>
</evidence>
<dbReference type="KEGG" id="spaa:SPAPADRAFT_69629"/>
<keyword evidence="2" id="KW-0238">DNA-binding</keyword>
<gene>
    <name evidence="7" type="ORF">SPAPADRAFT_69629</name>
</gene>
<dbReference type="InParanoid" id="G3AGM9"/>
<protein>
    <recommendedName>
        <fullName evidence="6">Zn(2)-C6 fungal-type domain-containing protein</fullName>
    </recommendedName>
</protein>
<keyword evidence="3" id="KW-0804">Transcription</keyword>
<dbReference type="AlphaFoldDB" id="G3AGM9"/>
<organism evidence="8">
    <name type="scientific">Spathaspora passalidarum (strain NRRL Y-27907 / 11-Y1)</name>
    <dbReference type="NCBI Taxonomy" id="619300"/>
    <lineage>
        <taxon>Eukaryota</taxon>
        <taxon>Fungi</taxon>
        <taxon>Dikarya</taxon>
        <taxon>Ascomycota</taxon>
        <taxon>Saccharomycotina</taxon>
        <taxon>Pichiomycetes</taxon>
        <taxon>Debaryomycetaceae</taxon>
        <taxon>Spathaspora</taxon>
    </lineage>
</organism>
<sequence>MARKTGRNFDGCWTCRARKVKCDLTRPYCQRCIKSKKRCGGYNIILGWSNPLTISKDQTMCSLDIHEDLDNFQRRNVDFVKFPRDMIYETYKELNEKLDKLDNIAGTSHMVSVGPFSTFKVDVKMAEPDENIPTSSIMVPSEISSSPLVPSPPTAPVPQSVPITATTTITSTRTAINDESIFSKNNNTWVHYELMDYAKLTIIAIKGVHYKLTEQNILHILYPKFFPNIDSDDWFANAKLVNNKLYKIENNSLYLLPLFKLLLNEFTSDIFSFNRVVLQYNYFDILVIPLIKQILAEFACFEFTSWDLNRLNNRSTPLDDSPTPDELIESIKIVIVDLVFGLAAFKYSKKQPQPQTADDDLYINEYLRISIELRKLSITIINYHLDEYDNNTELIEEAIHQNPQYEQYDILLLLALILQIELDSYFSVFENYELIFAIGDYITKNKFKTTNNLTKFLIHVFKILHVFFESTQSVNSFNYEISKDDEQINYRDLNENYDLIEKDMEEAEEGNEEYSDSDSDDSKKLQIKPSVQNLIVSNDTQYAPMSFTISFNKRNNSIEEPKRPSLPIIKAPFIPANHKFSLSTAIDTNAIYLMYGLPKSLIDLFHEVIHLTNHKNFFTKRKVFPRNFPKICAEMEDKLVNWNIQDSNWNLEDANPLHQCLKLNILTFYQSLLIYYNRLIKNNTNVQAYIDSALASLQQLMDLPKEFKFKPTFWSLLVCGADTADKATQEKIKTIWNNLDSTCNYWRAKQILYEIWKRRDIGEEVGFMDMVREWDIVLCLG</sequence>
<dbReference type="InterPro" id="IPR021858">
    <property type="entry name" value="Fun_TF"/>
</dbReference>